<gene>
    <name evidence="2" type="ORF">BN137_4079</name>
</gene>
<protein>
    <submittedName>
        <fullName evidence="2">Uncharacterized protein</fullName>
    </submittedName>
</protein>
<feature type="compositionally biased region" description="Polar residues" evidence="1">
    <location>
        <begin position="1"/>
        <end position="14"/>
    </location>
</feature>
<evidence type="ECO:0000313" key="3">
    <source>
        <dbReference type="Proteomes" id="UP000009340"/>
    </source>
</evidence>
<dbReference type="AlphaFoldDB" id="K8AFY4"/>
<accession>K8AFY4</accession>
<feature type="region of interest" description="Disordered" evidence="1">
    <location>
        <begin position="1"/>
        <end position="27"/>
    </location>
</feature>
<evidence type="ECO:0000256" key="1">
    <source>
        <dbReference type="SAM" id="MobiDB-lite"/>
    </source>
</evidence>
<dbReference type="EMBL" id="CAKW01000144">
    <property type="protein sequence ID" value="CCJ74679.1"/>
    <property type="molecule type" value="Genomic_DNA"/>
</dbReference>
<organism evidence="2 3">
    <name type="scientific">Cronobacter condimenti 1330</name>
    <dbReference type="NCBI Taxonomy" id="1073999"/>
    <lineage>
        <taxon>Bacteria</taxon>
        <taxon>Pseudomonadati</taxon>
        <taxon>Pseudomonadota</taxon>
        <taxon>Gammaproteobacteria</taxon>
        <taxon>Enterobacterales</taxon>
        <taxon>Enterobacteriaceae</taxon>
        <taxon>Cronobacter</taxon>
    </lineage>
</organism>
<dbReference type="Proteomes" id="UP000009340">
    <property type="component" value="Unassembled WGS sequence"/>
</dbReference>
<comment type="caution">
    <text evidence="2">The sequence shown here is derived from an EMBL/GenBank/DDBJ whole genome shotgun (WGS) entry which is preliminary data.</text>
</comment>
<reference evidence="2" key="1">
    <citation type="submission" date="2012-07" db="EMBL/GenBank/DDBJ databases">
        <authorList>
            <person name="Cummings C."/>
        </authorList>
    </citation>
    <scope>NUCLEOTIDE SEQUENCE</scope>
    <source>
        <strain evidence="2">1330</strain>
    </source>
</reference>
<evidence type="ECO:0000313" key="2">
    <source>
        <dbReference type="EMBL" id="CCJ74679.1"/>
    </source>
</evidence>
<sequence length="58" mass="6577">MALQQHAFTHSPICQSDDRHENGPKAGFASLPAGWKLTKEQQDFIALFAEEDHKNNNR</sequence>
<dbReference type="RefSeq" id="WP_007681376.1">
    <property type="nucleotide sequence ID" value="NZ_CAKW01000144.1"/>
</dbReference>
<name>K8AFY4_9ENTR</name>
<dbReference type="OrthoDB" id="6628663at2"/>
<proteinExistence type="predicted"/>